<evidence type="ECO:0000256" key="1">
    <source>
        <dbReference type="SAM" id="Phobius"/>
    </source>
</evidence>
<accession>A0A0L0FT04</accession>
<dbReference type="Proteomes" id="UP000054560">
    <property type="component" value="Unassembled WGS sequence"/>
</dbReference>
<keyword evidence="1" id="KW-0472">Membrane</keyword>
<dbReference type="AlphaFoldDB" id="A0A0L0FT04"/>
<dbReference type="GeneID" id="25908317"/>
<evidence type="ECO:0000313" key="3">
    <source>
        <dbReference type="Proteomes" id="UP000054560"/>
    </source>
</evidence>
<feature type="transmembrane region" description="Helical" evidence="1">
    <location>
        <begin position="20"/>
        <end position="50"/>
    </location>
</feature>
<reference evidence="2 3" key="1">
    <citation type="submission" date="2011-02" db="EMBL/GenBank/DDBJ databases">
        <title>The Genome Sequence of Sphaeroforma arctica JP610.</title>
        <authorList>
            <consortium name="The Broad Institute Genome Sequencing Platform"/>
            <person name="Russ C."/>
            <person name="Cuomo C."/>
            <person name="Young S.K."/>
            <person name="Zeng Q."/>
            <person name="Gargeya S."/>
            <person name="Alvarado L."/>
            <person name="Berlin A."/>
            <person name="Chapman S.B."/>
            <person name="Chen Z."/>
            <person name="Freedman E."/>
            <person name="Gellesch M."/>
            <person name="Goldberg J."/>
            <person name="Griggs A."/>
            <person name="Gujja S."/>
            <person name="Heilman E."/>
            <person name="Heiman D."/>
            <person name="Howarth C."/>
            <person name="Mehta T."/>
            <person name="Neiman D."/>
            <person name="Pearson M."/>
            <person name="Roberts A."/>
            <person name="Saif S."/>
            <person name="Shea T."/>
            <person name="Shenoy N."/>
            <person name="Sisk P."/>
            <person name="Stolte C."/>
            <person name="Sykes S."/>
            <person name="White J."/>
            <person name="Yandava C."/>
            <person name="Burger G."/>
            <person name="Gray M.W."/>
            <person name="Holland P.W.H."/>
            <person name="King N."/>
            <person name="Lang F.B.F."/>
            <person name="Roger A.J."/>
            <person name="Ruiz-Trillo I."/>
            <person name="Haas B."/>
            <person name="Nusbaum C."/>
            <person name="Birren B."/>
        </authorList>
    </citation>
    <scope>NUCLEOTIDE SEQUENCE [LARGE SCALE GENOMIC DNA]</scope>
    <source>
        <strain evidence="2 3">JP610</strain>
    </source>
</reference>
<sequence length="51" mass="5310">SLGGGGGSFGDEGEGRARLFFVAALMTSFGGLTSAIVSRTSICECVLFYWQ</sequence>
<keyword evidence="1" id="KW-0812">Transmembrane</keyword>
<keyword evidence="3" id="KW-1185">Reference proteome</keyword>
<organism evidence="2 3">
    <name type="scientific">Sphaeroforma arctica JP610</name>
    <dbReference type="NCBI Taxonomy" id="667725"/>
    <lineage>
        <taxon>Eukaryota</taxon>
        <taxon>Ichthyosporea</taxon>
        <taxon>Ichthyophonida</taxon>
        <taxon>Sphaeroforma</taxon>
    </lineage>
</organism>
<evidence type="ECO:0000313" key="2">
    <source>
        <dbReference type="EMBL" id="KNC79814.1"/>
    </source>
</evidence>
<keyword evidence="1" id="KW-1133">Transmembrane helix</keyword>
<gene>
    <name evidence="2" type="ORF">SARC_07813</name>
</gene>
<protein>
    <submittedName>
        <fullName evidence="2">Uncharacterized protein</fullName>
    </submittedName>
</protein>
<feature type="non-terminal residue" evidence="2">
    <location>
        <position position="1"/>
    </location>
</feature>
<dbReference type="EMBL" id="KQ242241">
    <property type="protein sequence ID" value="KNC79814.1"/>
    <property type="molecule type" value="Genomic_DNA"/>
</dbReference>
<dbReference type="RefSeq" id="XP_014153716.1">
    <property type="nucleotide sequence ID" value="XM_014298241.1"/>
</dbReference>
<name>A0A0L0FT04_9EUKA</name>
<proteinExistence type="predicted"/>